<gene>
    <name evidence="8" type="ORF">FH972_011812</name>
</gene>
<name>A0A660KVI9_9ROSI</name>
<dbReference type="Gene3D" id="3.80.10.10">
    <property type="entry name" value="Ribonuclease Inhibitor"/>
    <property type="match status" value="1"/>
</dbReference>
<dbReference type="Pfam" id="PF23559">
    <property type="entry name" value="WHD_DRP"/>
    <property type="match status" value="1"/>
</dbReference>
<dbReference type="InterPro" id="IPR036388">
    <property type="entry name" value="WH-like_DNA-bd_sf"/>
</dbReference>
<feature type="domain" description="Disease resistance R13L4/SHOC-2-like LRR" evidence="7">
    <location>
        <begin position="555"/>
        <end position="883"/>
    </location>
</feature>
<dbReference type="PANTHER" id="PTHR23155">
    <property type="entry name" value="DISEASE RESISTANCE PROTEIN RP"/>
    <property type="match status" value="1"/>
</dbReference>
<dbReference type="SUPFAM" id="SSF52058">
    <property type="entry name" value="L domain-like"/>
    <property type="match status" value="1"/>
</dbReference>
<dbReference type="AlphaFoldDB" id="A0A660KVI9"/>
<dbReference type="FunFam" id="1.10.10.10:FF:000322">
    <property type="entry name" value="Probable disease resistance protein At1g63360"/>
    <property type="match status" value="1"/>
</dbReference>
<dbReference type="Proteomes" id="UP000327013">
    <property type="component" value="Chromosome 4"/>
</dbReference>
<feature type="domain" description="NB-ARC" evidence="4">
    <location>
        <begin position="171"/>
        <end position="351"/>
    </location>
</feature>
<dbReference type="Gene3D" id="1.10.10.10">
    <property type="entry name" value="Winged helix-like DNA-binding domain superfamily/Winged helix DNA-binding domain"/>
    <property type="match status" value="1"/>
</dbReference>
<dbReference type="InterPro" id="IPR002182">
    <property type="entry name" value="NB-ARC"/>
</dbReference>
<feature type="domain" description="Disease resistance protein winged helix" evidence="6">
    <location>
        <begin position="436"/>
        <end position="507"/>
    </location>
</feature>
<dbReference type="InterPro" id="IPR044974">
    <property type="entry name" value="Disease_R_plants"/>
</dbReference>
<dbReference type="Pfam" id="PF23598">
    <property type="entry name" value="LRR_14"/>
    <property type="match status" value="1"/>
</dbReference>
<evidence type="ECO:0008006" key="10">
    <source>
        <dbReference type="Google" id="ProtNLM"/>
    </source>
</evidence>
<keyword evidence="9" id="KW-1185">Reference proteome</keyword>
<dbReference type="GO" id="GO:0098542">
    <property type="term" value="P:defense response to other organism"/>
    <property type="evidence" value="ECO:0007669"/>
    <property type="project" value="TreeGrafter"/>
</dbReference>
<dbReference type="InterPro" id="IPR038005">
    <property type="entry name" value="RX-like_CC"/>
</dbReference>
<evidence type="ECO:0000259" key="6">
    <source>
        <dbReference type="Pfam" id="PF23559"/>
    </source>
</evidence>
<dbReference type="EMBL" id="CM017324">
    <property type="protein sequence ID" value="KAE8039395.1"/>
    <property type="molecule type" value="Genomic_DNA"/>
</dbReference>
<evidence type="ECO:0000259" key="5">
    <source>
        <dbReference type="Pfam" id="PF18052"/>
    </source>
</evidence>
<protein>
    <recommendedName>
        <fullName evidence="10">AAA+ ATPase domain-containing protein</fullName>
    </recommendedName>
</protein>
<dbReference type="Pfam" id="PF18052">
    <property type="entry name" value="Rx_N"/>
    <property type="match status" value="1"/>
</dbReference>
<accession>A0A660KVI9</accession>
<dbReference type="PANTHER" id="PTHR23155:SF1205">
    <property type="entry name" value="DISEASE RESISTANCE PROTEIN RPM1"/>
    <property type="match status" value="1"/>
</dbReference>
<dbReference type="InterPro" id="IPR032675">
    <property type="entry name" value="LRR_dom_sf"/>
</dbReference>
<sequence>MAEGAVSFLLDKVARFVENEMMLLSGDHREEVLYLRGELERMRAFLKEADAMEESDEEIKVWVKQVREIAHETEDALDEFTLLQAHDHADGLFGSLHRFSCCIKNRKSRCRIVSELQGINSRIKSICGIHRRLLHKLSGAQQGSGPKNIAGNTWQDALLLDKTDLVGIDEPKQELVGSLVLGGSGREVVSVAAMGGMGKTTLAKQVYDDAEVKKHFKIRAWITVSQSFNIELIEELLKDMIRQIFGVVSRPVPEGLDSMNNNRLRRIIKDLLQKRRYLIVLDDVWRLDVWDALKYALPKNRCGSRVMLTTRNADVASTSGVESIGKVYNLNPLPPKESWYLFCRKTFQGDACPSYLEEICKNILRKCEGLPLAIVAISGVLATKDKRRIDEWDKVCRSLGAEIDGNDKLKDLKKVLSLSFNDLPYYLKTCLLYLSIFPEHYQIEQMRVIRLLIAEGFVEAKEGKTPEEVAEDYLDELLKRGLLQVAAATSDGRVKMYHVHDLLREIIVTKSRDQNFTTIAKDLINGMWPDKVRRLSVHNTVQNVQAVQQNRCVSQLRSLFLFGVAEKICIGKLFPGAFRLLHVFDLQNSRIRKFPVDIANLYYLKYLSFRGTQIKSIPSFIGKLQNLETLDLKHTRVTELPVEILKLTRLRHLLVYQIKLESYEYFHSRYGFKIQGNIGTLRSLQKLCFIEANQGGGTIMTELGKLFQLRRLGIVKLSKEDGESLCLSLKKLTNLRALSLISIEEEEIIDLEHLSSPPPLLQRLYLRGRLEKLPHWIPSLHGLVRLYLKWSRLKNDPLVLLQNLPNLVHLELLQVFRGDTLFFRTGGFQKLKVLGLDEFSELRCVQVEKGAMPCVEKLIIQRCNLLKKVPLGIEHLTKLKVLEFFDMPEELINTLRPDEKGGDYWKVANIPEVYSTYWREGWEVNSLESHSEGENSPRRSTIILKSHELQTRWK</sequence>
<dbReference type="Gene3D" id="1.10.8.430">
    <property type="entry name" value="Helical domain of apoptotic protease-activating factors"/>
    <property type="match status" value="1"/>
</dbReference>
<dbReference type="InterPro" id="IPR058922">
    <property type="entry name" value="WHD_DRP"/>
</dbReference>
<dbReference type="PRINTS" id="PR00364">
    <property type="entry name" value="DISEASERSIST"/>
</dbReference>
<feature type="domain" description="Disease resistance N-terminal" evidence="5">
    <location>
        <begin position="5"/>
        <end position="88"/>
    </location>
</feature>
<dbReference type="OrthoDB" id="690341at2759"/>
<dbReference type="SUPFAM" id="SSF52540">
    <property type="entry name" value="P-loop containing nucleoside triphosphate hydrolases"/>
    <property type="match status" value="1"/>
</dbReference>
<dbReference type="Pfam" id="PF00931">
    <property type="entry name" value="NB-ARC"/>
    <property type="match status" value="1"/>
</dbReference>
<evidence type="ECO:0000259" key="4">
    <source>
        <dbReference type="Pfam" id="PF00931"/>
    </source>
</evidence>
<reference evidence="8 9" key="1">
    <citation type="submission" date="2019-06" db="EMBL/GenBank/DDBJ databases">
        <title>A chromosomal-level reference genome of Carpinus fangiana (Coryloideae, Betulaceae).</title>
        <authorList>
            <person name="Yang X."/>
            <person name="Wang Z."/>
            <person name="Zhang L."/>
            <person name="Hao G."/>
            <person name="Liu J."/>
            <person name="Yang Y."/>
        </authorList>
    </citation>
    <scope>NUCLEOTIDE SEQUENCE [LARGE SCALE GENOMIC DNA]</scope>
    <source>
        <strain evidence="8">Cfa_2016G</strain>
        <tissue evidence="8">Leaf</tissue>
    </source>
</reference>
<dbReference type="GO" id="GO:0043531">
    <property type="term" value="F:ADP binding"/>
    <property type="evidence" value="ECO:0007669"/>
    <property type="project" value="InterPro"/>
</dbReference>
<dbReference type="InterPro" id="IPR027417">
    <property type="entry name" value="P-loop_NTPase"/>
</dbReference>
<dbReference type="FunFam" id="3.40.50.300:FF:001091">
    <property type="entry name" value="Probable disease resistance protein At1g61300"/>
    <property type="match status" value="1"/>
</dbReference>
<evidence type="ECO:0000313" key="8">
    <source>
        <dbReference type="EMBL" id="KAE8039395.1"/>
    </source>
</evidence>
<keyword evidence="2" id="KW-0547">Nucleotide-binding</keyword>
<keyword evidence="1" id="KW-0677">Repeat</keyword>
<evidence type="ECO:0000256" key="1">
    <source>
        <dbReference type="ARBA" id="ARBA00022737"/>
    </source>
</evidence>
<dbReference type="Gene3D" id="1.20.5.4130">
    <property type="match status" value="1"/>
</dbReference>
<proteinExistence type="predicted"/>
<dbReference type="InterPro" id="IPR041118">
    <property type="entry name" value="Rx_N"/>
</dbReference>
<dbReference type="InterPro" id="IPR055414">
    <property type="entry name" value="LRR_R13L4/SHOC2-like"/>
</dbReference>
<dbReference type="CDD" id="cd14798">
    <property type="entry name" value="RX-CC_like"/>
    <property type="match status" value="1"/>
</dbReference>
<evidence type="ECO:0000313" key="9">
    <source>
        <dbReference type="Proteomes" id="UP000327013"/>
    </source>
</evidence>
<organism evidence="8 9">
    <name type="scientific">Carpinus fangiana</name>
    <dbReference type="NCBI Taxonomy" id="176857"/>
    <lineage>
        <taxon>Eukaryota</taxon>
        <taxon>Viridiplantae</taxon>
        <taxon>Streptophyta</taxon>
        <taxon>Embryophyta</taxon>
        <taxon>Tracheophyta</taxon>
        <taxon>Spermatophyta</taxon>
        <taxon>Magnoliopsida</taxon>
        <taxon>eudicotyledons</taxon>
        <taxon>Gunneridae</taxon>
        <taxon>Pentapetalae</taxon>
        <taxon>rosids</taxon>
        <taxon>fabids</taxon>
        <taxon>Fagales</taxon>
        <taxon>Betulaceae</taxon>
        <taxon>Carpinus</taxon>
    </lineage>
</organism>
<evidence type="ECO:0000256" key="3">
    <source>
        <dbReference type="ARBA" id="ARBA00022821"/>
    </source>
</evidence>
<keyword evidence="3" id="KW-0611">Plant defense</keyword>
<evidence type="ECO:0000259" key="7">
    <source>
        <dbReference type="Pfam" id="PF23598"/>
    </source>
</evidence>
<evidence type="ECO:0000256" key="2">
    <source>
        <dbReference type="ARBA" id="ARBA00022741"/>
    </source>
</evidence>
<dbReference type="Gene3D" id="3.40.50.300">
    <property type="entry name" value="P-loop containing nucleotide triphosphate hydrolases"/>
    <property type="match status" value="1"/>
</dbReference>
<dbReference type="InterPro" id="IPR042197">
    <property type="entry name" value="Apaf_helical"/>
</dbReference>